<sequence length="242" mass="28357">MAQHTEIMAIKPTFATLPPELHLIIYEYLFLDPEEQKYPHAVLEVSRKTLSLSAPILLRHLKLYIEGDDEEWYLSFARQDYNSWHRTPNSVAWEVFRQDPEMQRLIPHVRTIHFEPGSCLDVEGIETRITFHGPKATSKSNTITYTLDREYFSPDVRCLDSHKSKMAKEVGDAKTCAMNLLERLMEACSGYAENDYNDVVRFCFRRSRVGKTRKEADEEVYKEWAAWEKEHGVQPGDYEDYL</sequence>
<evidence type="ECO:0000313" key="2">
    <source>
        <dbReference type="Proteomes" id="UP000308724"/>
    </source>
</evidence>
<reference evidence="1 2" key="1">
    <citation type="submission" date="2018-10" db="EMBL/GenBank/DDBJ databases">
        <title>Fifty Aureobasidium pullulans genomes reveal a recombining polyextremotolerant generalist.</title>
        <authorList>
            <person name="Gostincar C."/>
            <person name="Turk M."/>
            <person name="Zajc J."/>
            <person name="Gunde-Cimerman N."/>
        </authorList>
    </citation>
    <scope>NUCLEOTIDE SEQUENCE [LARGE SCALE GENOMIC DNA]</scope>
    <source>
        <strain evidence="1 2">EXF-1645</strain>
    </source>
</reference>
<evidence type="ECO:0000313" key="1">
    <source>
        <dbReference type="EMBL" id="TIA29583.1"/>
    </source>
</evidence>
<comment type="caution">
    <text evidence="1">The sequence shown here is derived from an EMBL/GenBank/DDBJ whole genome shotgun (WGS) entry which is preliminary data.</text>
</comment>
<gene>
    <name evidence="1" type="ORF">D6C78_10134</name>
</gene>
<dbReference type="AlphaFoldDB" id="A0A4T0B7N5"/>
<accession>A0A4T0B7N5</accession>
<dbReference type="EMBL" id="QZBZ01000427">
    <property type="protein sequence ID" value="TIA29583.1"/>
    <property type="molecule type" value="Genomic_DNA"/>
</dbReference>
<protein>
    <submittedName>
        <fullName evidence="1">Uncharacterized protein</fullName>
    </submittedName>
</protein>
<name>A0A4T0B7N5_AURPU</name>
<proteinExistence type="predicted"/>
<dbReference type="Proteomes" id="UP000308724">
    <property type="component" value="Unassembled WGS sequence"/>
</dbReference>
<organism evidence="1 2">
    <name type="scientific">Aureobasidium pullulans</name>
    <name type="common">Black yeast</name>
    <name type="synonym">Pullularia pullulans</name>
    <dbReference type="NCBI Taxonomy" id="5580"/>
    <lineage>
        <taxon>Eukaryota</taxon>
        <taxon>Fungi</taxon>
        <taxon>Dikarya</taxon>
        <taxon>Ascomycota</taxon>
        <taxon>Pezizomycotina</taxon>
        <taxon>Dothideomycetes</taxon>
        <taxon>Dothideomycetidae</taxon>
        <taxon>Dothideales</taxon>
        <taxon>Saccotheciaceae</taxon>
        <taxon>Aureobasidium</taxon>
    </lineage>
</organism>